<organism evidence="1 2">
    <name type="scientific">Cirrhinus molitorella</name>
    <name type="common">mud carp</name>
    <dbReference type="NCBI Taxonomy" id="172907"/>
    <lineage>
        <taxon>Eukaryota</taxon>
        <taxon>Metazoa</taxon>
        <taxon>Chordata</taxon>
        <taxon>Craniata</taxon>
        <taxon>Vertebrata</taxon>
        <taxon>Euteleostomi</taxon>
        <taxon>Actinopterygii</taxon>
        <taxon>Neopterygii</taxon>
        <taxon>Teleostei</taxon>
        <taxon>Ostariophysi</taxon>
        <taxon>Cypriniformes</taxon>
        <taxon>Cyprinidae</taxon>
        <taxon>Labeoninae</taxon>
        <taxon>Labeonini</taxon>
        <taxon>Cirrhinus</taxon>
    </lineage>
</organism>
<keyword evidence="2" id="KW-1185">Reference proteome</keyword>
<protein>
    <submittedName>
        <fullName evidence="1">Uncharacterized protein</fullName>
    </submittedName>
</protein>
<comment type="caution">
    <text evidence="1">The sequence shown here is derived from an EMBL/GenBank/DDBJ whole genome shotgun (WGS) entry which is preliminary data.</text>
</comment>
<dbReference type="EMBL" id="JAUYZG010000020">
    <property type="protein sequence ID" value="KAK2876874.1"/>
    <property type="molecule type" value="Genomic_DNA"/>
</dbReference>
<proteinExistence type="predicted"/>
<evidence type="ECO:0000313" key="2">
    <source>
        <dbReference type="Proteomes" id="UP001187343"/>
    </source>
</evidence>
<reference evidence="1" key="1">
    <citation type="submission" date="2023-08" db="EMBL/GenBank/DDBJ databases">
        <title>Chromosome-level Genome Assembly of mud carp (Cirrhinus molitorella).</title>
        <authorList>
            <person name="Liu H."/>
        </authorList>
    </citation>
    <scope>NUCLEOTIDE SEQUENCE</scope>
    <source>
        <strain evidence="1">Prfri</strain>
        <tissue evidence="1">Muscle</tissue>
    </source>
</reference>
<evidence type="ECO:0000313" key="1">
    <source>
        <dbReference type="EMBL" id="KAK2876874.1"/>
    </source>
</evidence>
<gene>
    <name evidence="1" type="ORF">Q8A67_020970</name>
</gene>
<sequence length="68" mass="7412">MGDTRQHLAAAVPFSGLWIANIGGGVDHRFRDHFLIVAGRNARKMAPRSSPLDLSLTNTDAERVARSL</sequence>
<name>A0AA88TEI1_9TELE</name>
<accession>A0AA88TEI1</accession>
<dbReference type="Proteomes" id="UP001187343">
    <property type="component" value="Unassembled WGS sequence"/>
</dbReference>
<dbReference type="AlphaFoldDB" id="A0AA88TEI1"/>